<dbReference type="GO" id="GO:0005685">
    <property type="term" value="C:U1 snRNP"/>
    <property type="evidence" value="ECO:0007669"/>
    <property type="project" value="TreeGrafter"/>
</dbReference>
<feature type="compositionally biased region" description="Low complexity" evidence="7">
    <location>
        <begin position="108"/>
        <end position="133"/>
    </location>
</feature>
<organism evidence="10 11">
    <name type="scientific">Mortierella alpina</name>
    <name type="common">Oleaginous fungus</name>
    <name type="synonym">Mortierella renispora</name>
    <dbReference type="NCBI Taxonomy" id="64518"/>
    <lineage>
        <taxon>Eukaryota</taxon>
        <taxon>Fungi</taxon>
        <taxon>Fungi incertae sedis</taxon>
        <taxon>Mucoromycota</taxon>
        <taxon>Mortierellomycotina</taxon>
        <taxon>Mortierellomycetes</taxon>
        <taxon>Mortierellales</taxon>
        <taxon>Mortierellaceae</taxon>
        <taxon>Mortierella</taxon>
    </lineage>
</organism>
<feature type="region of interest" description="Disordered" evidence="7">
    <location>
        <begin position="648"/>
        <end position="791"/>
    </location>
</feature>
<dbReference type="CDD" id="cd00201">
    <property type="entry name" value="WW"/>
    <property type="match status" value="2"/>
</dbReference>
<keyword evidence="4" id="KW-0508">mRNA splicing</keyword>
<reference evidence="10" key="1">
    <citation type="submission" date="2021-07" db="EMBL/GenBank/DDBJ databases">
        <title>Draft genome of Mortierella alpina, strain LL118, isolated from an aspen leaf litter sample.</title>
        <authorList>
            <person name="Yang S."/>
            <person name="Vinatzer B.A."/>
        </authorList>
    </citation>
    <scope>NUCLEOTIDE SEQUENCE</scope>
    <source>
        <strain evidence="10">LL118</strain>
    </source>
</reference>
<keyword evidence="3" id="KW-0677">Repeat</keyword>
<dbReference type="Gene3D" id="2.20.70.10">
    <property type="match status" value="2"/>
</dbReference>
<feature type="compositionally biased region" description="Low complexity" evidence="7">
    <location>
        <begin position="1"/>
        <end position="10"/>
    </location>
</feature>
<dbReference type="PROSITE" id="PS50020">
    <property type="entry name" value="WW_DOMAIN_2"/>
    <property type="match status" value="2"/>
</dbReference>
<feature type="compositionally biased region" description="Polar residues" evidence="7">
    <location>
        <begin position="203"/>
        <end position="216"/>
    </location>
</feature>
<dbReference type="InterPro" id="IPR036020">
    <property type="entry name" value="WW_dom_sf"/>
</dbReference>
<feature type="region of interest" description="Disordered" evidence="7">
    <location>
        <begin position="1"/>
        <end position="27"/>
    </location>
</feature>
<dbReference type="Pfam" id="PF01846">
    <property type="entry name" value="FF"/>
    <property type="match status" value="4"/>
</dbReference>
<feature type="compositionally biased region" description="Pro residues" evidence="7">
    <location>
        <begin position="11"/>
        <end position="20"/>
    </location>
</feature>
<dbReference type="Pfam" id="PF25432">
    <property type="entry name" value="FF_PRPF40A"/>
    <property type="match status" value="1"/>
</dbReference>
<evidence type="ECO:0000256" key="7">
    <source>
        <dbReference type="SAM" id="MobiDB-lite"/>
    </source>
</evidence>
<feature type="domain" description="FF" evidence="9">
    <location>
        <begin position="234"/>
        <end position="288"/>
    </location>
</feature>
<dbReference type="Proteomes" id="UP000717515">
    <property type="component" value="Unassembled WGS sequence"/>
</dbReference>
<feature type="domain" description="WW" evidence="8">
    <location>
        <begin position="67"/>
        <end position="95"/>
    </location>
</feature>
<evidence type="ECO:0000256" key="5">
    <source>
        <dbReference type="ARBA" id="ARBA00023242"/>
    </source>
</evidence>
<dbReference type="InterPro" id="IPR039726">
    <property type="entry name" value="Prp40-like"/>
</dbReference>
<comment type="subcellular location">
    <subcellularLocation>
        <location evidence="1">Nucleus</location>
    </subcellularLocation>
</comment>
<dbReference type="GO" id="GO:0003723">
    <property type="term" value="F:RNA binding"/>
    <property type="evidence" value="ECO:0007669"/>
    <property type="project" value="TreeGrafter"/>
</dbReference>
<evidence type="ECO:0000313" key="11">
    <source>
        <dbReference type="Proteomes" id="UP000717515"/>
    </source>
</evidence>
<dbReference type="SUPFAM" id="SSF81698">
    <property type="entry name" value="FF domain"/>
    <property type="match status" value="5"/>
</dbReference>
<evidence type="ECO:0008006" key="12">
    <source>
        <dbReference type="Google" id="ProtNLM"/>
    </source>
</evidence>
<dbReference type="PANTHER" id="PTHR11864">
    <property type="entry name" value="PRE-MRNA-PROCESSING PROTEIN PRP40"/>
    <property type="match status" value="1"/>
</dbReference>
<feature type="domain" description="WW" evidence="8">
    <location>
        <begin position="21"/>
        <end position="54"/>
    </location>
</feature>
<protein>
    <recommendedName>
        <fullName evidence="12">Pre-mRNA-processing protein prp40</fullName>
    </recommendedName>
</protein>
<evidence type="ECO:0000256" key="1">
    <source>
        <dbReference type="ARBA" id="ARBA00004123"/>
    </source>
</evidence>
<comment type="caution">
    <text evidence="10">The sequence shown here is derived from an EMBL/GenBank/DDBJ whole genome shotgun (WGS) entry which is preliminary data.</text>
</comment>
<dbReference type="InterPro" id="IPR036517">
    <property type="entry name" value="FF_domain_sf"/>
</dbReference>
<evidence type="ECO:0000256" key="3">
    <source>
        <dbReference type="ARBA" id="ARBA00022737"/>
    </source>
</evidence>
<gene>
    <name evidence="10" type="ORF">KVV02_008733</name>
</gene>
<evidence type="ECO:0000256" key="6">
    <source>
        <dbReference type="SAM" id="Coils"/>
    </source>
</evidence>
<dbReference type="SMART" id="SM00456">
    <property type="entry name" value="WW"/>
    <property type="match status" value="2"/>
</dbReference>
<dbReference type="GO" id="GO:0045292">
    <property type="term" value="P:mRNA cis splicing, via spliceosome"/>
    <property type="evidence" value="ECO:0007669"/>
    <property type="project" value="InterPro"/>
</dbReference>
<feature type="region of interest" description="Disordered" evidence="7">
    <location>
        <begin position="108"/>
        <end position="219"/>
    </location>
</feature>
<dbReference type="PANTHER" id="PTHR11864:SF0">
    <property type="entry name" value="PRP40 PRE-MRNA PROCESSING FACTOR 40 HOMOLOG A (YEAST)"/>
    <property type="match status" value="1"/>
</dbReference>
<feature type="domain" description="FF" evidence="9">
    <location>
        <begin position="448"/>
        <end position="510"/>
    </location>
</feature>
<accession>A0A9P8D254</accession>
<evidence type="ECO:0000259" key="9">
    <source>
        <dbReference type="PROSITE" id="PS51676"/>
    </source>
</evidence>
<dbReference type="Gene3D" id="1.10.10.440">
    <property type="entry name" value="FF domain"/>
    <property type="match status" value="5"/>
</dbReference>
<name>A0A9P8D254_MORAP</name>
<feature type="compositionally biased region" description="Basic residues" evidence="7">
    <location>
        <begin position="693"/>
        <end position="707"/>
    </location>
</feature>
<evidence type="ECO:0000256" key="4">
    <source>
        <dbReference type="ARBA" id="ARBA00023187"/>
    </source>
</evidence>
<dbReference type="GO" id="GO:0071004">
    <property type="term" value="C:U2-type prespliceosome"/>
    <property type="evidence" value="ECO:0007669"/>
    <property type="project" value="TreeGrafter"/>
</dbReference>
<dbReference type="AlphaFoldDB" id="A0A9P8D254"/>
<dbReference type="Pfam" id="PF00397">
    <property type="entry name" value="WW"/>
    <property type="match status" value="2"/>
</dbReference>
<dbReference type="SUPFAM" id="SSF51045">
    <property type="entry name" value="WW domain"/>
    <property type="match status" value="2"/>
</dbReference>
<feature type="coiled-coil region" evidence="6">
    <location>
        <begin position="421"/>
        <end position="467"/>
    </location>
</feature>
<feature type="compositionally biased region" description="Pro residues" evidence="7">
    <location>
        <begin position="134"/>
        <end position="143"/>
    </location>
</feature>
<feature type="domain" description="FF" evidence="9">
    <location>
        <begin position="584"/>
        <end position="642"/>
    </location>
</feature>
<keyword evidence="2" id="KW-0507">mRNA processing</keyword>
<keyword evidence="5" id="KW-0539">Nucleus</keyword>
<dbReference type="EMBL" id="JAIFTL010000009">
    <property type="protein sequence ID" value="KAG9327103.1"/>
    <property type="molecule type" value="Genomic_DNA"/>
</dbReference>
<evidence type="ECO:0000259" key="8">
    <source>
        <dbReference type="PROSITE" id="PS50020"/>
    </source>
</evidence>
<feature type="compositionally biased region" description="Acidic residues" evidence="7">
    <location>
        <begin position="653"/>
        <end position="666"/>
    </location>
</feature>
<evidence type="ECO:0000256" key="2">
    <source>
        <dbReference type="ARBA" id="ARBA00022664"/>
    </source>
</evidence>
<sequence>MADPQLAPTAAPQPPAPAPAPAAKSAWTEYTHQDGRKYYYHATTKQTVWQKPDELKTPGERALEACPWKEYSTPEGKKYYHNAGTSQTVWTVPDEYKSLLENIALETKTAASTATTPGTGSSSAAAAGSKAPSYPMPTKPPTPTSAVSTPSPLRQAVLPGTQASSAPQQPPLGRDPASGGSGFMPPQSSRPPYPPHQGHRPQRFQQSFVPSDSNNIRVGERSVNVNETPDFATKEQAEEAFKKLLKDTGVTSTWTWEQTMRAVVTNPMYRALKTTAERKTAFQEYVDERRVVELEEKRARQQKQKQDFLELLSQHPDKVTHASRYTTISRLFAEEPVFKAFEDDRERHSIFDGFLNELIRKEKDDARQRRKAGMTVLAALLSKIDEITFMTRWAEAREILQEHKEYKESEAVQSLAKIDQLIVYEDHLKQLEKEYDQKRVRDRVLRKRAERNRREAFKELLGELRAKSELNAKICWMQIYPLIKDDPRYSNMLGQPGSTPMELFWDMIEDLDERLYQDRKMVQDLLKTADFEILPETTLEEFTEALSKQEKASGISPDDRKLIFEQLLGKAVHYAKEEKRRQEKLARKKAESFRSMLKAMDPPVTLESSWEDVKAKAEPEPEYAALENDEKRKEVFDRYIERLKERAAKNHDSEDEDGSILEDDADYYNKRGSSGYSGNHSKHHHGSSSSSSHHTHQHQSHHHHHLSGRTSSRDHPASSSSSKRPHQNGRGSKSDAQSEDSGSENDADHKIKKAKTSKEPADATESMTVEPALVPTGGEEEGEVVETPGKD</sequence>
<dbReference type="PROSITE" id="PS51676">
    <property type="entry name" value="FF"/>
    <property type="match status" value="3"/>
</dbReference>
<dbReference type="FunFam" id="1.10.10.440:FF:000013">
    <property type="entry name" value="pre-mRNA-processing protein 40A isoform X1"/>
    <property type="match status" value="1"/>
</dbReference>
<proteinExistence type="predicted"/>
<dbReference type="InterPro" id="IPR002713">
    <property type="entry name" value="FF_domain"/>
</dbReference>
<dbReference type="SMART" id="SM00441">
    <property type="entry name" value="FF"/>
    <property type="match status" value="5"/>
</dbReference>
<keyword evidence="6" id="KW-0175">Coiled coil</keyword>
<evidence type="ECO:0000313" key="10">
    <source>
        <dbReference type="EMBL" id="KAG9327103.1"/>
    </source>
</evidence>
<dbReference type="InterPro" id="IPR001202">
    <property type="entry name" value="WW_dom"/>
</dbReference>